<gene>
    <name evidence="3" type="primary">TMTC4</name>
    <name evidence="3" type="ORF">SNAT2548_LOCUS11473</name>
</gene>
<name>A0A812LC08_9DINO</name>
<dbReference type="Gene3D" id="1.25.40.10">
    <property type="entry name" value="Tetratricopeptide repeat domain"/>
    <property type="match status" value="3"/>
</dbReference>
<evidence type="ECO:0000313" key="4">
    <source>
        <dbReference type="Proteomes" id="UP000604046"/>
    </source>
</evidence>
<evidence type="ECO:0000256" key="2">
    <source>
        <dbReference type="SAM" id="SignalP"/>
    </source>
</evidence>
<feature type="repeat" description="TPR" evidence="1">
    <location>
        <begin position="194"/>
        <end position="227"/>
    </location>
</feature>
<dbReference type="PANTHER" id="PTHR44998:SF1">
    <property type="entry name" value="UDP-N-ACETYLGLUCOSAMINE--PEPTIDE N-ACETYLGLUCOSAMINYLTRANSFERASE 110 KDA SUBUNIT"/>
    <property type="match status" value="1"/>
</dbReference>
<protein>
    <submittedName>
        <fullName evidence="3">TMTC4 protein</fullName>
    </submittedName>
</protein>
<evidence type="ECO:0000313" key="3">
    <source>
        <dbReference type="EMBL" id="CAE7244724.1"/>
    </source>
</evidence>
<accession>A0A812LC08</accession>
<dbReference type="SUPFAM" id="SSF48452">
    <property type="entry name" value="TPR-like"/>
    <property type="match status" value="1"/>
</dbReference>
<organism evidence="3 4">
    <name type="scientific">Symbiodinium natans</name>
    <dbReference type="NCBI Taxonomy" id="878477"/>
    <lineage>
        <taxon>Eukaryota</taxon>
        <taxon>Sar</taxon>
        <taxon>Alveolata</taxon>
        <taxon>Dinophyceae</taxon>
        <taxon>Suessiales</taxon>
        <taxon>Symbiodiniaceae</taxon>
        <taxon>Symbiodinium</taxon>
    </lineage>
</organism>
<dbReference type="PROSITE" id="PS50005">
    <property type="entry name" value="TPR"/>
    <property type="match status" value="2"/>
</dbReference>
<proteinExistence type="predicted"/>
<dbReference type="Pfam" id="PF13432">
    <property type="entry name" value="TPR_16"/>
    <property type="match status" value="2"/>
</dbReference>
<feature type="repeat" description="TPR" evidence="1">
    <location>
        <begin position="58"/>
        <end position="91"/>
    </location>
</feature>
<dbReference type="InterPro" id="IPR019734">
    <property type="entry name" value="TPR_rpt"/>
</dbReference>
<sequence length="310" mass="33721">MKPCVLRSAVLLIAFSAPAGAGEGLEHLLEAQQLSAAGQHHAAVARVREALRLDPSSGEAHHFLGQLLASLGDMAAARQSFAEVVRLTPTSAHAWANLGYIQSVAGSKRLDIEKSYQTALRLEPDNVKAVKGLAELKQMRSDYAGAEKLLLAALETAKAPSLYVSLASLYEDLGRDGAAKKAYKAALKLEASAGLAHLGLGRLQHKDGKLRASEKSYRKAIELVPEECERFDIHKWLGIFLAARGANEEASEVLTRAVQLRREAGRLPCSLIMNLPDETLYLETRRKEAASFAEACREPTLRKLVITFDF</sequence>
<reference evidence="3" key="1">
    <citation type="submission" date="2021-02" db="EMBL/GenBank/DDBJ databases">
        <authorList>
            <person name="Dougan E. K."/>
            <person name="Rhodes N."/>
            <person name="Thang M."/>
            <person name="Chan C."/>
        </authorList>
    </citation>
    <scope>NUCLEOTIDE SEQUENCE</scope>
</reference>
<dbReference type="OrthoDB" id="442239at2759"/>
<evidence type="ECO:0000256" key="1">
    <source>
        <dbReference type="PROSITE-ProRule" id="PRU00339"/>
    </source>
</evidence>
<dbReference type="Proteomes" id="UP000604046">
    <property type="component" value="Unassembled WGS sequence"/>
</dbReference>
<feature type="signal peptide" evidence="2">
    <location>
        <begin position="1"/>
        <end position="21"/>
    </location>
</feature>
<keyword evidence="4" id="KW-1185">Reference proteome</keyword>
<dbReference type="AlphaFoldDB" id="A0A812LC08"/>
<dbReference type="SMART" id="SM00028">
    <property type="entry name" value="TPR"/>
    <property type="match status" value="6"/>
</dbReference>
<dbReference type="PANTHER" id="PTHR44998">
    <property type="match status" value="1"/>
</dbReference>
<keyword evidence="2" id="KW-0732">Signal</keyword>
<feature type="chain" id="PRO_5033031805" evidence="2">
    <location>
        <begin position="22"/>
        <end position="310"/>
    </location>
</feature>
<dbReference type="EMBL" id="CAJNDS010001031">
    <property type="protein sequence ID" value="CAE7244724.1"/>
    <property type="molecule type" value="Genomic_DNA"/>
</dbReference>
<comment type="caution">
    <text evidence="3">The sequence shown here is derived from an EMBL/GenBank/DDBJ whole genome shotgun (WGS) entry which is preliminary data.</text>
</comment>
<keyword evidence="1" id="KW-0802">TPR repeat</keyword>
<dbReference type="InterPro" id="IPR011990">
    <property type="entry name" value="TPR-like_helical_dom_sf"/>
</dbReference>